<feature type="compositionally biased region" description="Basic and acidic residues" evidence="1">
    <location>
        <begin position="77"/>
        <end position="91"/>
    </location>
</feature>
<feature type="compositionally biased region" description="Basic and acidic residues" evidence="1">
    <location>
        <begin position="41"/>
        <end position="62"/>
    </location>
</feature>
<protein>
    <submittedName>
        <fullName evidence="2">Uncharacterized protein</fullName>
    </submittedName>
</protein>
<gene>
    <name evidence="2" type="ORF">A4U43_C04F8640</name>
</gene>
<feature type="compositionally biased region" description="Basic and acidic residues" evidence="1">
    <location>
        <begin position="1"/>
        <end position="18"/>
    </location>
</feature>
<sequence length="111" mass="12552">MREERMRKEIMRKKEDRQGTGGSPGEERLSRFWWSLCRVADEPGDRRGGRRKKDEGGENEKGEGEEDEKGEGDEDEDRHPCLDSTIARDHSCLVPTGHTINGHRSDSVGAS</sequence>
<dbReference type="Proteomes" id="UP000243459">
    <property type="component" value="Chromosome 4"/>
</dbReference>
<dbReference type="EMBL" id="CM007384">
    <property type="protein sequence ID" value="ONK71445.1"/>
    <property type="molecule type" value="Genomic_DNA"/>
</dbReference>
<proteinExistence type="predicted"/>
<evidence type="ECO:0000313" key="2">
    <source>
        <dbReference type="EMBL" id="ONK71445.1"/>
    </source>
</evidence>
<dbReference type="Gramene" id="ONK71445">
    <property type="protein sequence ID" value="ONK71445"/>
    <property type="gene ID" value="A4U43_C04F8640"/>
</dbReference>
<reference evidence="3" key="1">
    <citation type="journal article" date="2017" name="Nat. Commun.">
        <title>The asparagus genome sheds light on the origin and evolution of a young Y chromosome.</title>
        <authorList>
            <person name="Harkess A."/>
            <person name="Zhou J."/>
            <person name="Xu C."/>
            <person name="Bowers J.E."/>
            <person name="Van der Hulst R."/>
            <person name="Ayyampalayam S."/>
            <person name="Mercati F."/>
            <person name="Riccardi P."/>
            <person name="McKain M.R."/>
            <person name="Kakrana A."/>
            <person name="Tang H."/>
            <person name="Ray J."/>
            <person name="Groenendijk J."/>
            <person name="Arikit S."/>
            <person name="Mathioni S.M."/>
            <person name="Nakano M."/>
            <person name="Shan H."/>
            <person name="Telgmann-Rauber A."/>
            <person name="Kanno A."/>
            <person name="Yue Z."/>
            <person name="Chen H."/>
            <person name="Li W."/>
            <person name="Chen Y."/>
            <person name="Xu X."/>
            <person name="Zhang Y."/>
            <person name="Luo S."/>
            <person name="Chen H."/>
            <person name="Gao J."/>
            <person name="Mao Z."/>
            <person name="Pires J.C."/>
            <person name="Luo M."/>
            <person name="Kudrna D."/>
            <person name="Wing R.A."/>
            <person name="Meyers B.C."/>
            <person name="Yi K."/>
            <person name="Kong H."/>
            <person name="Lavrijsen P."/>
            <person name="Sunseri F."/>
            <person name="Falavigna A."/>
            <person name="Ye Y."/>
            <person name="Leebens-Mack J.H."/>
            <person name="Chen G."/>
        </authorList>
    </citation>
    <scope>NUCLEOTIDE SEQUENCE [LARGE SCALE GENOMIC DNA]</scope>
    <source>
        <strain evidence="3">cv. DH0086</strain>
    </source>
</reference>
<accession>A0A5P1EZC6</accession>
<evidence type="ECO:0000313" key="3">
    <source>
        <dbReference type="Proteomes" id="UP000243459"/>
    </source>
</evidence>
<feature type="region of interest" description="Disordered" evidence="1">
    <location>
        <begin position="1"/>
        <end position="28"/>
    </location>
</feature>
<dbReference type="AlphaFoldDB" id="A0A5P1EZC6"/>
<name>A0A5P1EZC6_ASPOF</name>
<evidence type="ECO:0000256" key="1">
    <source>
        <dbReference type="SAM" id="MobiDB-lite"/>
    </source>
</evidence>
<organism evidence="2 3">
    <name type="scientific">Asparagus officinalis</name>
    <name type="common">Garden asparagus</name>
    <dbReference type="NCBI Taxonomy" id="4686"/>
    <lineage>
        <taxon>Eukaryota</taxon>
        <taxon>Viridiplantae</taxon>
        <taxon>Streptophyta</taxon>
        <taxon>Embryophyta</taxon>
        <taxon>Tracheophyta</taxon>
        <taxon>Spermatophyta</taxon>
        <taxon>Magnoliopsida</taxon>
        <taxon>Liliopsida</taxon>
        <taxon>Asparagales</taxon>
        <taxon>Asparagaceae</taxon>
        <taxon>Asparagoideae</taxon>
        <taxon>Asparagus</taxon>
    </lineage>
</organism>
<feature type="compositionally biased region" description="Acidic residues" evidence="1">
    <location>
        <begin position="63"/>
        <end position="76"/>
    </location>
</feature>
<keyword evidence="3" id="KW-1185">Reference proteome</keyword>
<feature type="region of interest" description="Disordered" evidence="1">
    <location>
        <begin position="41"/>
        <end position="111"/>
    </location>
</feature>